<accession>A0ABY7JJR5</accession>
<dbReference type="InterPro" id="IPR018647">
    <property type="entry name" value="SLFN_3-like_DNA/RNA_helicase"/>
</dbReference>
<dbReference type="Proteomes" id="UP001164794">
    <property type="component" value="Chromosome"/>
</dbReference>
<protein>
    <submittedName>
        <fullName evidence="2">DUF2075 domain-containing protein</fullName>
    </submittedName>
</protein>
<dbReference type="Pfam" id="PF09848">
    <property type="entry name" value="SLFN-g3_helicase"/>
    <property type="match status" value="1"/>
</dbReference>
<evidence type="ECO:0000313" key="2">
    <source>
        <dbReference type="EMBL" id="WAV97839.1"/>
    </source>
</evidence>
<sequence length="663" mass="76099">MRGEMKNLRAYYSASIREFLRYSSSEILGVIHSNNISAETTIQQSSAWKEEILVLQEQLRPFKDGRIIFEYIIPRMGKRVDVVVLYKNIVFLIEFKCGDTEYKSSACDQVFDYALDLQNFQKESHNKLLAPILVSTRAPDFSGAICENKRILETIKCNAKNITEAISKVAEKYREPSFDYLLWENSEYFPTPTIIEAAQALYRGHNVYDITRNDAGAKNLSVTTDEIHRIIEYSKRNFRKSICFITGVPGAGKTLAGLNIAIQRSVENKGEHAVFLSGNYPLVTVLQEALARDKVEQGKLCGHHIAKSEALRSTSAFIQMIHKYRDSFVGNANIPPEHVVIFDEAQRAWTHEMIKRFMVTKKGIADFNYSEPEFLISTMDRHKDWAVIICLIGGGQEINTGEAGLPEWFDALRRIFNHWDVYVTSQLKDQEYCHGRSWQNIISGLEIHQYDKLHLATSVRSFRTPDLPKLVKAILDGNVILAQEFYKKISQKYPLVLTRDLNKAKDWVSANCRGSTRYGLLASSGALRLKPEGIFVKNEVSIANWFLNGKEDIRSSYAFEDVVTEFDIQGLELDYSVVAWDADFRFDGNVWTYNKFHGNSWKSVNSSERRLYLKNAYRVLLTRARQGMAIFIPKGSDTDLTRRKKYYDGTYNYLKRIGIHELL</sequence>
<reference evidence="2" key="1">
    <citation type="journal article" date="2022" name="Front. Microbiol.">
        <title>New perspectives on an old grouping: The genomic and phenotypic variability of Oxalobacter formigenes and the implications for calcium oxalate stone prevention.</title>
        <authorList>
            <person name="Chmiel J.A."/>
            <person name="Carr C."/>
            <person name="Stuivenberg G.A."/>
            <person name="Venema R."/>
            <person name="Chanyi R.M."/>
            <person name="Al K.F."/>
            <person name="Giguere D."/>
            <person name="Say H."/>
            <person name="Akouris P.P."/>
            <person name="Dominguez Romero S.A."/>
            <person name="Kwong A."/>
            <person name="Tai V."/>
            <person name="Koval S.F."/>
            <person name="Razvi H."/>
            <person name="Bjazevic J."/>
            <person name="Burton J.P."/>
        </authorList>
    </citation>
    <scope>NUCLEOTIDE SEQUENCE</scope>
    <source>
        <strain evidence="2">HOxNP-1</strain>
    </source>
</reference>
<name>A0ABY7JJR5_9BURK</name>
<dbReference type="EMBL" id="CP098248">
    <property type="protein sequence ID" value="WAV97839.1"/>
    <property type="molecule type" value="Genomic_DNA"/>
</dbReference>
<organism evidence="2 3">
    <name type="scientific">Oxalobacter aliiformigenes</name>
    <dbReference type="NCBI Taxonomy" id="2946593"/>
    <lineage>
        <taxon>Bacteria</taxon>
        <taxon>Pseudomonadati</taxon>
        <taxon>Pseudomonadota</taxon>
        <taxon>Betaproteobacteria</taxon>
        <taxon>Burkholderiales</taxon>
        <taxon>Oxalobacteraceae</taxon>
        <taxon>Oxalobacter</taxon>
    </lineage>
</organism>
<keyword evidence="3" id="KW-1185">Reference proteome</keyword>
<feature type="domain" description="Schlafen group 3-like DNA/RNA helicase" evidence="1">
    <location>
        <begin position="240"/>
        <end position="633"/>
    </location>
</feature>
<dbReference type="SUPFAM" id="SSF52540">
    <property type="entry name" value="P-loop containing nucleoside triphosphate hydrolases"/>
    <property type="match status" value="1"/>
</dbReference>
<dbReference type="Gene3D" id="3.40.50.300">
    <property type="entry name" value="P-loop containing nucleotide triphosphate hydrolases"/>
    <property type="match status" value="1"/>
</dbReference>
<evidence type="ECO:0000313" key="3">
    <source>
        <dbReference type="Proteomes" id="UP001164794"/>
    </source>
</evidence>
<dbReference type="InterPro" id="IPR027417">
    <property type="entry name" value="P-loop_NTPase"/>
</dbReference>
<evidence type="ECO:0000259" key="1">
    <source>
        <dbReference type="Pfam" id="PF09848"/>
    </source>
</evidence>
<proteinExistence type="predicted"/>
<gene>
    <name evidence="2" type="ORF">NB645_03690</name>
</gene>
<dbReference type="RefSeq" id="WP_269265394.1">
    <property type="nucleotide sequence ID" value="NZ_CP098248.1"/>
</dbReference>